<name>A0A657LQ19_9HYPH</name>
<dbReference type="OrthoDB" id="7875908at2"/>
<evidence type="ECO:0000313" key="2">
    <source>
        <dbReference type="Proteomes" id="UP000182661"/>
    </source>
</evidence>
<reference evidence="1 2" key="1">
    <citation type="submission" date="2016-02" db="EMBL/GenBank/DDBJ databases">
        <title>Genome sequencing of a beta-galactosidase producing bacteria Rhizobium sp. 59.</title>
        <authorList>
            <person name="Wang D."/>
            <person name="Kot W."/>
            <person name="Qin Y."/>
            <person name="Hansen L."/>
            <person name="Naqvi K."/>
            <person name="Rensing C."/>
        </authorList>
    </citation>
    <scope>NUCLEOTIDE SEQUENCE [LARGE SCALE GENOMIC DNA]</scope>
    <source>
        <strain evidence="1 2">59</strain>
    </source>
</reference>
<comment type="caution">
    <text evidence="1">The sequence shown here is derived from an EMBL/GenBank/DDBJ whole genome shotgun (WGS) entry which is preliminary data.</text>
</comment>
<dbReference type="AlphaFoldDB" id="A0A657LQ19"/>
<dbReference type="Proteomes" id="UP000182661">
    <property type="component" value="Unassembled WGS sequence"/>
</dbReference>
<gene>
    <name evidence="1" type="ORF">AX760_04030</name>
</gene>
<keyword evidence="2" id="KW-1185">Reference proteome</keyword>
<evidence type="ECO:0000313" key="1">
    <source>
        <dbReference type="EMBL" id="OJF95003.1"/>
    </source>
</evidence>
<proteinExistence type="predicted"/>
<accession>A0A657LQ19</accession>
<protein>
    <submittedName>
        <fullName evidence="1">Uncharacterized protein</fullName>
    </submittedName>
</protein>
<sequence>MNKIVRDHYPVSQLPDDLRTGFDKDATVRIVIEEQGPQEPNGNADGLAPSFFEYRKPGAPIKAADLLESIRIFKASRPPSTDEQEAVRRIRDLRDEWDEE</sequence>
<dbReference type="RefSeq" id="WP_071833906.1">
    <property type="nucleotide sequence ID" value="NZ_LSRP01000096.1"/>
</dbReference>
<dbReference type="EMBL" id="LSRP01000096">
    <property type="protein sequence ID" value="OJF95003.1"/>
    <property type="molecule type" value="Genomic_DNA"/>
</dbReference>
<organism evidence="1 2">
    <name type="scientific">Pararhizobium antarcticum</name>
    <dbReference type="NCBI Taxonomy" id="1798805"/>
    <lineage>
        <taxon>Bacteria</taxon>
        <taxon>Pseudomonadati</taxon>
        <taxon>Pseudomonadota</taxon>
        <taxon>Alphaproteobacteria</taxon>
        <taxon>Hyphomicrobiales</taxon>
        <taxon>Rhizobiaceae</taxon>
        <taxon>Rhizobium/Agrobacterium group</taxon>
        <taxon>Pararhizobium</taxon>
    </lineage>
</organism>